<dbReference type="InterPro" id="IPR042104">
    <property type="entry name" value="PKS_dehydratase_sf"/>
</dbReference>
<dbReference type="Pfam" id="PF21089">
    <property type="entry name" value="PKS_DH_N"/>
    <property type="match status" value="1"/>
</dbReference>
<dbReference type="SMART" id="SM00823">
    <property type="entry name" value="PKS_PP"/>
    <property type="match status" value="1"/>
</dbReference>
<dbReference type="SUPFAM" id="SSF51735">
    <property type="entry name" value="NAD(P)-binding Rossmann-fold domains"/>
    <property type="match status" value="2"/>
</dbReference>
<organism evidence="8 9">
    <name type="scientific">Amycolatopsis pithecellobii</name>
    <dbReference type="NCBI Taxonomy" id="664692"/>
    <lineage>
        <taxon>Bacteria</taxon>
        <taxon>Bacillati</taxon>
        <taxon>Actinomycetota</taxon>
        <taxon>Actinomycetes</taxon>
        <taxon>Pseudonocardiales</taxon>
        <taxon>Pseudonocardiaceae</taxon>
        <taxon>Amycolatopsis</taxon>
    </lineage>
</organism>
<dbReference type="Gene3D" id="3.40.50.720">
    <property type="entry name" value="NAD(P)-binding Rossmann-like Domain"/>
    <property type="match status" value="1"/>
</dbReference>
<dbReference type="InterPro" id="IPR014030">
    <property type="entry name" value="Ketoacyl_synth_N"/>
</dbReference>
<evidence type="ECO:0000259" key="6">
    <source>
        <dbReference type="PROSITE" id="PS50075"/>
    </source>
</evidence>
<dbReference type="Pfam" id="PF14765">
    <property type="entry name" value="PS-DH"/>
    <property type="match status" value="1"/>
</dbReference>
<accession>A0A6N7Z9U2</accession>
<dbReference type="Pfam" id="PF22953">
    <property type="entry name" value="SpnB_Rossmann"/>
    <property type="match status" value="1"/>
</dbReference>
<dbReference type="PANTHER" id="PTHR43775">
    <property type="entry name" value="FATTY ACID SYNTHASE"/>
    <property type="match status" value="1"/>
</dbReference>
<feature type="active site" description="Proton donor; for dehydratase activity" evidence="5">
    <location>
        <position position="286"/>
    </location>
</feature>
<sequence>MQDILDDTPAVAIGTLRRDDGGPGRFRTSLAEAHAHGAKLDWTTVFGAGVAPVADLPTYPFEHERYWLDAAPGAGDVTAAGLDDTGHPLLGTAAELGGGEGTLFTGVLSLRTHPWLADHAVAGTVLVPGVALVELATAAGAGLGCPAVDELTLEAPLTVPAEGAVTVQLVAGASGDTGRRPVSVYSRAAGDRGEWTRHATGTVTPAATPGPSMAPADWATVWPPPRATPVDLADSYERLALRGYDYGPIFQCLHGVWRDGDDVYAEVRLSGETRTDGFGVHPALLDAALHPVALGLTGGDAGAMRLPFAWSGVTVRSMAGVSALRVRLSPDGSGGTRISAADEQGDAVLTVGSLLLRSFSPAALTGATAGGLRRVEWTEIDRPAPGELTAAVRLVTGDSPHGLRAAAHEALAAVREWLSGPPAADRLVLVTDDGAASSAVHGLVRAAQAEHPGQFVLLHDPSGEPDAEDIAAALATGEPELALRDGAFFVPVLSAPLAGGDPVFAAEGTVLVTGGTGVLGSLVARHLVTAHGVRDLLLLSRGGPAAPGAAALAQDLTEAGAHVTIRACDVGDREALSAALSGETLSAVVHTAGLLDDAVVHSLTPDQLDAALHAKAEGAWHLHELTADQPLTAFVLFSSLAGVLGNGGQAGYAAANTALDALAARRRADGLPAVSIAWGLWADESAMTGSLDEQDRGRFARSGIVAMAATTALGLFDAALATSEPAVVAAGFDPVALRAQAAAGDLPAVLRGLVPARRTQSAADAGSLRAKLSAMPDAHQVRLLADLVRADAAAVLGHAEGTSVDAARAFRDLGFDSLTGVELRNRLAARTGLRLSPTLVFDHPTPLVLAEHLREQLAGGAPIPAEVTTPARHDEPIAVVGMACRFPGGVRTPGDLWDLVTAETDATSAFPTDRGWD</sequence>
<evidence type="ECO:0000313" key="9">
    <source>
        <dbReference type="Proteomes" id="UP000440096"/>
    </source>
</evidence>
<dbReference type="InterPro" id="IPR009081">
    <property type="entry name" value="PP-bd_ACP"/>
</dbReference>
<dbReference type="Pfam" id="PF00109">
    <property type="entry name" value="ketoacyl-synt"/>
    <property type="match status" value="1"/>
</dbReference>
<feature type="domain" description="PKS/mFAS DH" evidence="7">
    <location>
        <begin position="87"/>
        <end position="365"/>
    </location>
</feature>
<dbReference type="SUPFAM" id="SSF47336">
    <property type="entry name" value="ACP-like"/>
    <property type="match status" value="1"/>
</dbReference>
<evidence type="ECO:0000256" key="1">
    <source>
        <dbReference type="ARBA" id="ARBA00022450"/>
    </source>
</evidence>
<feature type="non-terminal residue" evidence="8">
    <location>
        <position position="917"/>
    </location>
</feature>
<dbReference type="PROSITE" id="PS52019">
    <property type="entry name" value="PKS_MFAS_DH"/>
    <property type="match status" value="1"/>
</dbReference>
<dbReference type="Pfam" id="PF00550">
    <property type="entry name" value="PP-binding"/>
    <property type="match status" value="1"/>
</dbReference>
<dbReference type="OrthoDB" id="9778690at2"/>
<proteinExistence type="predicted"/>
<dbReference type="Pfam" id="PF08659">
    <property type="entry name" value="KR"/>
    <property type="match status" value="1"/>
</dbReference>
<dbReference type="InterPro" id="IPR049552">
    <property type="entry name" value="PKS_DH_N"/>
</dbReference>
<keyword evidence="3" id="KW-0808">Transferase</keyword>
<protein>
    <submittedName>
        <fullName evidence="8">SDR family NAD(P)-dependent oxidoreductase</fullName>
    </submittedName>
</protein>
<dbReference type="Gene3D" id="3.40.366.10">
    <property type="entry name" value="Malonyl-Coenzyme A Acyl Carrier Protein, domain 2"/>
    <property type="match status" value="1"/>
</dbReference>
<dbReference type="InterPro" id="IPR036736">
    <property type="entry name" value="ACP-like_sf"/>
</dbReference>
<dbReference type="InterPro" id="IPR016039">
    <property type="entry name" value="Thiolase-like"/>
</dbReference>
<evidence type="ECO:0000256" key="3">
    <source>
        <dbReference type="ARBA" id="ARBA00022679"/>
    </source>
</evidence>
<dbReference type="GO" id="GO:0006633">
    <property type="term" value="P:fatty acid biosynthetic process"/>
    <property type="evidence" value="ECO:0007669"/>
    <property type="project" value="TreeGrafter"/>
</dbReference>
<dbReference type="InterPro" id="IPR020807">
    <property type="entry name" value="PKS_DH"/>
</dbReference>
<dbReference type="PROSITE" id="PS00012">
    <property type="entry name" value="PHOSPHOPANTETHEINE"/>
    <property type="match status" value="1"/>
</dbReference>
<dbReference type="FunFam" id="1.10.1200.10:FF:000007">
    <property type="entry name" value="Probable polyketide synthase pks17"/>
    <property type="match status" value="1"/>
</dbReference>
<evidence type="ECO:0000256" key="4">
    <source>
        <dbReference type="ARBA" id="ARBA00022737"/>
    </source>
</evidence>
<feature type="active site" description="Proton acceptor; for dehydratase activity" evidence="5">
    <location>
        <position position="119"/>
    </location>
</feature>
<keyword evidence="4" id="KW-0677">Repeat</keyword>
<keyword evidence="2" id="KW-0597">Phosphoprotein</keyword>
<dbReference type="Gene3D" id="1.10.1200.10">
    <property type="entry name" value="ACP-like"/>
    <property type="match status" value="1"/>
</dbReference>
<dbReference type="InterPro" id="IPR006162">
    <property type="entry name" value="Ppantetheine_attach_site"/>
</dbReference>
<reference evidence="8 9" key="1">
    <citation type="submission" date="2019-11" db="EMBL/GenBank/DDBJ databases">
        <title>Draft genome of Amycolatopsis RM579.</title>
        <authorList>
            <person name="Duangmal K."/>
            <person name="Mingma R."/>
        </authorList>
    </citation>
    <scope>NUCLEOTIDE SEQUENCE [LARGE SCALE GENOMIC DNA]</scope>
    <source>
        <strain evidence="8 9">RM579</strain>
    </source>
</reference>
<keyword evidence="1" id="KW-0596">Phosphopantetheine</keyword>
<evidence type="ECO:0000259" key="7">
    <source>
        <dbReference type="PROSITE" id="PS52019"/>
    </source>
</evidence>
<dbReference type="GO" id="GO:0031177">
    <property type="term" value="F:phosphopantetheine binding"/>
    <property type="evidence" value="ECO:0007669"/>
    <property type="project" value="InterPro"/>
</dbReference>
<evidence type="ECO:0000256" key="5">
    <source>
        <dbReference type="PROSITE-ProRule" id="PRU01363"/>
    </source>
</evidence>
<feature type="region of interest" description="N-terminal hotdog fold" evidence="5">
    <location>
        <begin position="87"/>
        <end position="210"/>
    </location>
</feature>
<dbReference type="Gene3D" id="3.40.47.10">
    <property type="match status" value="1"/>
</dbReference>
<evidence type="ECO:0000256" key="2">
    <source>
        <dbReference type="ARBA" id="ARBA00022553"/>
    </source>
</evidence>
<gene>
    <name evidence="8" type="ORF">GKO32_31665</name>
</gene>
<dbReference type="SMART" id="SM00826">
    <property type="entry name" value="PKS_DH"/>
    <property type="match status" value="1"/>
</dbReference>
<dbReference type="PANTHER" id="PTHR43775:SF51">
    <property type="entry name" value="INACTIVE PHENOLPHTHIOCEROL SYNTHESIS POLYKETIDE SYNTHASE TYPE I PKS1-RELATED"/>
    <property type="match status" value="1"/>
</dbReference>
<dbReference type="InterPro" id="IPR001227">
    <property type="entry name" value="Ac_transferase_dom_sf"/>
</dbReference>
<dbReference type="InterPro" id="IPR013968">
    <property type="entry name" value="PKS_KR"/>
</dbReference>
<dbReference type="PROSITE" id="PS50075">
    <property type="entry name" value="CARRIER"/>
    <property type="match status" value="1"/>
</dbReference>
<dbReference type="InterPro" id="IPR049551">
    <property type="entry name" value="PKS_DH_C"/>
</dbReference>
<name>A0A6N7Z9U2_9PSEU</name>
<dbReference type="SMART" id="SM01294">
    <property type="entry name" value="PKS_PP_betabranch"/>
    <property type="match status" value="1"/>
</dbReference>
<feature type="domain" description="Carrier" evidence="6">
    <location>
        <begin position="782"/>
        <end position="857"/>
    </location>
</feature>
<dbReference type="AlphaFoldDB" id="A0A6N7Z9U2"/>
<evidence type="ECO:0000313" key="8">
    <source>
        <dbReference type="EMBL" id="MTD58505.1"/>
    </source>
</evidence>
<dbReference type="Proteomes" id="UP000440096">
    <property type="component" value="Unassembled WGS sequence"/>
</dbReference>
<dbReference type="InterPro" id="IPR057326">
    <property type="entry name" value="KR_dom"/>
</dbReference>
<dbReference type="InterPro" id="IPR050091">
    <property type="entry name" value="PKS_NRPS_Biosynth_Enz"/>
</dbReference>
<dbReference type="InterPro" id="IPR036291">
    <property type="entry name" value="NAD(P)-bd_dom_sf"/>
</dbReference>
<dbReference type="SMART" id="SM00822">
    <property type="entry name" value="PKS_KR"/>
    <property type="match status" value="1"/>
</dbReference>
<dbReference type="InterPro" id="IPR049900">
    <property type="entry name" value="PKS_mFAS_DH"/>
</dbReference>
<dbReference type="CDD" id="cd08956">
    <property type="entry name" value="KR_3_FAS_SDR_x"/>
    <property type="match status" value="1"/>
</dbReference>
<dbReference type="Gene3D" id="3.10.129.110">
    <property type="entry name" value="Polyketide synthase dehydratase"/>
    <property type="match status" value="1"/>
</dbReference>
<dbReference type="EMBL" id="WMBA01000070">
    <property type="protein sequence ID" value="MTD58505.1"/>
    <property type="molecule type" value="Genomic_DNA"/>
</dbReference>
<dbReference type="InterPro" id="IPR055123">
    <property type="entry name" value="SpnB-like_Rossmann"/>
</dbReference>
<comment type="caution">
    <text evidence="8">The sequence shown here is derived from an EMBL/GenBank/DDBJ whole genome shotgun (WGS) entry which is preliminary data.</text>
</comment>
<feature type="region of interest" description="C-terminal hotdog fold" evidence="5">
    <location>
        <begin position="227"/>
        <end position="365"/>
    </location>
</feature>
<keyword evidence="9" id="KW-1185">Reference proteome</keyword>
<dbReference type="GO" id="GO:0004312">
    <property type="term" value="F:fatty acid synthase activity"/>
    <property type="evidence" value="ECO:0007669"/>
    <property type="project" value="TreeGrafter"/>
</dbReference>
<dbReference type="InterPro" id="IPR020806">
    <property type="entry name" value="PKS_PP-bd"/>
</dbReference>
<dbReference type="Gene3D" id="3.30.70.3290">
    <property type="match status" value="1"/>
</dbReference>